<dbReference type="InterPro" id="IPR051010">
    <property type="entry name" value="BCAA_transport"/>
</dbReference>
<keyword evidence="8" id="KW-1185">Reference proteome</keyword>
<gene>
    <name evidence="7" type="primary">livK-1</name>
    <name evidence="7" type="ORF">RSO01_71290</name>
</gene>
<dbReference type="InterPro" id="IPR028081">
    <property type="entry name" value="Leu-bd"/>
</dbReference>
<protein>
    <submittedName>
        <fullName evidence="7">Branched-chain amino acid ABC transporter substrate-binding protein</fullName>
    </submittedName>
</protein>
<evidence type="ECO:0000313" key="8">
    <source>
        <dbReference type="Proteomes" id="UP000321058"/>
    </source>
</evidence>
<dbReference type="PROSITE" id="PS51318">
    <property type="entry name" value="TAT"/>
    <property type="match status" value="1"/>
</dbReference>
<accession>A0A512NLY0</accession>
<dbReference type="OrthoDB" id="9791590at2"/>
<keyword evidence="4" id="KW-0029">Amino-acid transport</keyword>
<evidence type="ECO:0000259" key="6">
    <source>
        <dbReference type="Pfam" id="PF13458"/>
    </source>
</evidence>
<evidence type="ECO:0000256" key="3">
    <source>
        <dbReference type="ARBA" id="ARBA00022729"/>
    </source>
</evidence>
<organism evidence="7 8">
    <name type="scientific">Reyranella soli</name>
    <dbReference type="NCBI Taxonomy" id="1230389"/>
    <lineage>
        <taxon>Bacteria</taxon>
        <taxon>Pseudomonadati</taxon>
        <taxon>Pseudomonadota</taxon>
        <taxon>Alphaproteobacteria</taxon>
        <taxon>Hyphomicrobiales</taxon>
        <taxon>Reyranellaceae</taxon>
        <taxon>Reyranella</taxon>
    </lineage>
</organism>
<dbReference type="InterPro" id="IPR006311">
    <property type="entry name" value="TAT_signal"/>
</dbReference>
<feature type="domain" description="Leucine-binding protein" evidence="6">
    <location>
        <begin position="33"/>
        <end position="382"/>
    </location>
</feature>
<dbReference type="AlphaFoldDB" id="A0A512NLY0"/>
<dbReference type="Gene3D" id="3.40.50.2300">
    <property type="match status" value="2"/>
</dbReference>
<dbReference type="InterPro" id="IPR000709">
    <property type="entry name" value="Leu_Ile_Val-bd"/>
</dbReference>
<feature type="signal peptide" evidence="5">
    <location>
        <begin position="1"/>
        <end position="29"/>
    </location>
</feature>
<keyword evidence="2" id="KW-0813">Transport</keyword>
<evidence type="ECO:0000256" key="5">
    <source>
        <dbReference type="SAM" id="SignalP"/>
    </source>
</evidence>
<dbReference type="InterPro" id="IPR028082">
    <property type="entry name" value="Peripla_BP_I"/>
</dbReference>
<dbReference type="Pfam" id="PF13458">
    <property type="entry name" value="Peripla_BP_6"/>
    <property type="match status" value="1"/>
</dbReference>
<dbReference type="EMBL" id="BKAJ01000145">
    <property type="protein sequence ID" value="GEP59963.1"/>
    <property type="molecule type" value="Genomic_DNA"/>
</dbReference>
<dbReference type="PANTHER" id="PTHR30483:SF6">
    <property type="entry name" value="PERIPLASMIC BINDING PROTEIN OF ABC TRANSPORTER FOR NATURAL AMINO ACIDS"/>
    <property type="match status" value="1"/>
</dbReference>
<proteinExistence type="inferred from homology"/>
<comment type="similarity">
    <text evidence="1">Belongs to the leucine-binding protein family.</text>
</comment>
<sequence>MSIKRRTVLTGSAAGVVSLTSGLAAPAIAQSDPIKIGYLPALTGPSSSTGVGINRGTQLAVEEINKAGGIKGRKIELITRDTQSDPTKAVNAVAELTQRAKASMIWGPVNSGEALAATPLIARDKVPMLHPCWVDELIDVKKYPMAFRIAPTNTQVGGGANHYVVDVLKLKKVAVVSDTTGYGTASANTYVPMLKAKGAEVVYTNHVDAANPDLKPELLRMQSAGAQAIMPWSVNAGFLSRILNTRGAMGWDVPVVGQTTLGSGQTKALLEKPENWNKVYSNNFRNCCYVNGKLPPRAADYVERLKKEKIEFADTLLWWVALGWDGAFMMADALKNAGTKNEDIVAYMNKVKDWPGIYGTVTWTPEQHNGFPDQEVVMCEVNSLRDGAFNIAPGYSS</sequence>
<dbReference type="GO" id="GO:0006865">
    <property type="term" value="P:amino acid transport"/>
    <property type="evidence" value="ECO:0007669"/>
    <property type="project" value="UniProtKB-KW"/>
</dbReference>
<dbReference type="Proteomes" id="UP000321058">
    <property type="component" value="Unassembled WGS sequence"/>
</dbReference>
<evidence type="ECO:0000256" key="4">
    <source>
        <dbReference type="ARBA" id="ARBA00022970"/>
    </source>
</evidence>
<evidence type="ECO:0000256" key="2">
    <source>
        <dbReference type="ARBA" id="ARBA00022448"/>
    </source>
</evidence>
<dbReference type="RefSeq" id="WP_147155331.1">
    <property type="nucleotide sequence ID" value="NZ_BKAJ01000145.1"/>
</dbReference>
<evidence type="ECO:0000313" key="7">
    <source>
        <dbReference type="EMBL" id="GEP59963.1"/>
    </source>
</evidence>
<dbReference type="SUPFAM" id="SSF53822">
    <property type="entry name" value="Periplasmic binding protein-like I"/>
    <property type="match status" value="1"/>
</dbReference>
<keyword evidence="3 5" id="KW-0732">Signal</keyword>
<feature type="chain" id="PRO_5022061208" evidence="5">
    <location>
        <begin position="30"/>
        <end position="397"/>
    </location>
</feature>
<evidence type="ECO:0000256" key="1">
    <source>
        <dbReference type="ARBA" id="ARBA00010062"/>
    </source>
</evidence>
<name>A0A512NLY0_9HYPH</name>
<reference evidence="7 8" key="1">
    <citation type="submission" date="2019-07" db="EMBL/GenBank/DDBJ databases">
        <title>Whole genome shotgun sequence of Reyranella soli NBRC 108950.</title>
        <authorList>
            <person name="Hosoyama A."/>
            <person name="Uohara A."/>
            <person name="Ohji S."/>
            <person name="Ichikawa N."/>
        </authorList>
    </citation>
    <scope>NUCLEOTIDE SEQUENCE [LARGE SCALE GENOMIC DNA]</scope>
    <source>
        <strain evidence="7 8">NBRC 108950</strain>
    </source>
</reference>
<comment type="caution">
    <text evidence="7">The sequence shown here is derived from an EMBL/GenBank/DDBJ whole genome shotgun (WGS) entry which is preliminary data.</text>
</comment>
<dbReference type="PANTHER" id="PTHR30483">
    <property type="entry name" value="LEUCINE-SPECIFIC-BINDING PROTEIN"/>
    <property type="match status" value="1"/>
</dbReference>
<dbReference type="PRINTS" id="PR00337">
    <property type="entry name" value="LEUILEVALBP"/>
</dbReference>